<evidence type="ECO:0000256" key="2">
    <source>
        <dbReference type="ARBA" id="ARBA00047899"/>
    </source>
</evidence>
<sequence length="1117" mass="122979">MASKFFTWTKGDRRNAAEAYQSYRVDGLMPVDQYQWDSPSDVALSKKRKKRHRPKPLQLAASARNAVDASTFEPSSAAHEPAITSVASASHFLAVVNDMLRSPAFHNPLPSPRRNPDHGSGRPRSHTAPPTPAIAELPGSILLENQGFPEDATRPQGNGLSLKRKTLASPLNLPASMPNAPQHKKSLSLNTATSRWAAGAAAALSAAGPHRPSIDSRSSGHRSLRERRGDDSEKSSLLRSPITEVTESSSAFAFAGSESSNGPSKPTHAPQVSEDEQLRATVAAQNKKIATLKSQFQHLRISHEAHAASLAEAHRKELDAIKTYLHYTEASNDSRPTHPHLTIPQRGLRGASPEVSPPKERGKRPSISDPNVPTPKSDDIVMKDRPTRERHASDASTSSSEGQEKVQKLKKKLKLATQHLEVMKDQVDMLMARKDAYKDRAADLEVRVRNNHELLIDLRESEYKLEMERRLMHERHRQLKGELEALRSRPEQSHISRLEKELAEERQRADLLATQLEAAQLRTPVPDTVADLTRTIDDLKRRLKEKDEQIYELQHVNKALQLDLEELDTQQAKLAAEHDEALTQESRKRRTVKERAKQTELENIELREIVEAQGQDLVSVQEEYERLRKLLHAEMRNQAKESICRNLIPGTPSSTDGYLELVAVEARRRVQALIAREDGGSSSQPVANPYERIEQLEREVQHHVNELIRCKRDNRSYKKDIKRANTKIDRMRSSMYGGDNASPQPLHRKPSLQNSITSIDSPVKQKPNTAGLGISTLLPSPATSAPSSQPTSAVTGNISDSSFPANRPKTPVRSNTNKKLPPYPSLPEQVASQLSNLPPPSDASSQPPPKDPPSRPKTPRTPKTPTYKLTPTITPVPSLNSIRPTPPSPATKTRPAPHRFNTATCFGSDTNPSSPAPGPPVTMAPSPQRNVTQRSLSESIISSYANNTPPTTNNINGSALSGVDDSSNDNRPKTPAKDTNITSAPDHRESSAERRAIFAQAVKGPAEVVDHTAGLTALPQRPVSGWKAERREQEEKLWLIRKRSDDRGFVSAGVRRKESQDSFLKRVGSVGKRSLAVEGVISRFNSRGRGASESAVGGGLGGVVVPVMLEGADERGR</sequence>
<feature type="compositionally biased region" description="Basic residues" evidence="4">
    <location>
        <begin position="45"/>
        <end position="55"/>
    </location>
</feature>
<feature type="compositionally biased region" description="Basic and acidic residues" evidence="4">
    <location>
        <begin position="718"/>
        <end position="732"/>
    </location>
</feature>
<feature type="compositionally biased region" description="Basic and acidic residues" evidence="4">
    <location>
        <begin position="376"/>
        <end position="393"/>
    </location>
</feature>
<feature type="compositionally biased region" description="Polar residues" evidence="4">
    <location>
        <begin position="901"/>
        <end position="913"/>
    </location>
</feature>
<feature type="compositionally biased region" description="Polar residues" evidence="4">
    <location>
        <begin position="925"/>
        <end position="945"/>
    </location>
</feature>
<dbReference type="Proteomes" id="UP000774617">
    <property type="component" value="Unassembled WGS sequence"/>
</dbReference>
<gene>
    <name evidence="5" type="ORF">B0J12DRAFT_655677</name>
</gene>
<organism evidence="5 6">
    <name type="scientific">Macrophomina phaseolina</name>
    <dbReference type="NCBI Taxonomy" id="35725"/>
    <lineage>
        <taxon>Eukaryota</taxon>
        <taxon>Fungi</taxon>
        <taxon>Dikarya</taxon>
        <taxon>Ascomycota</taxon>
        <taxon>Pezizomycotina</taxon>
        <taxon>Dothideomycetes</taxon>
        <taxon>Dothideomycetes incertae sedis</taxon>
        <taxon>Botryosphaeriales</taxon>
        <taxon>Botryosphaeriaceae</taxon>
        <taxon>Macrophomina</taxon>
    </lineage>
</organism>
<dbReference type="PANTHER" id="PTHR22988">
    <property type="entry name" value="MYOTONIC DYSTROPHY S/T KINASE-RELATED"/>
    <property type="match status" value="1"/>
</dbReference>
<feature type="compositionally biased region" description="Polar residues" evidence="4">
    <location>
        <begin position="794"/>
        <end position="804"/>
    </location>
</feature>
<dbReference type="EMBL" id="JAGTJR010000008">
    <property type="protein sequence ID" value="KAH7055787.1"/>
    <property type="molecule type" value="Genomic_DNA"/>
</dbReference>
<feature type="region of interest" description="Disordered" evidence="4">
    <location>
        <begin position="329"/>
        <end position="407"/>
    </location>
</feature>
<evidence type="ECO:0000256" key="1">
    <source>
        <dbReference type="ARBA" id="ARBA00022553"/>
    </source>
</evidence>
<dbReference type="InterPro" id="IPR050839">
    <property type="entry name" value="Rho-assoc_Ser/Thr_Kinase"/>
</dbReference>
<evidence type="ECO:0000313" key="6">
    <source>
        <dbReference type="Proteomes" id="UP000774617"/>
    </source>
</evidence>
<evidence type="ECO:0000313" key="5">
    <source>
        <dbReference type="EMBL" id="KAH7055787.1"/>
    </source>
</evidence>
<feature type="compositionally biased region" description="Low complexity" evidence="4">
    <location>
        <begin position="775"/>
        <end position="793"/>
    </location>
</feature>
<comment type="caution">
    <text evidence="5">The sequence shown here is derived from an EMBL/GenBank/DDBJ whole genome shotgun (WGS) entry which is preliminary data.</text>
</comment>
<feature type="compositionally biased region" description="Basic and acidic residues" evidence="4">
    <location>
        <begin position="226"/>
        <end position="236"/>
    </location>
</feature>
<comment type="catalytic activity">
    <reaction evidence="2">
        <text>L-threonyl-[protein] + ATP = O-phospho-L-threonyl-[protein] + ADP + H(+)</text>
        <dbReference type="Rhea" id="RHEA:46608"/>
        <dbReference type="Rhea" id="RHEA-COMP:11060"/>
        <dbReference type="Rhea" id="RHEA-COMP:11605"/>
        <dbReference type="ChEBI" id="CHEBI:15378"/>
        <dbReference type="ChEBI" id="CHEBI:30013"/>
        <dbReference type="ChEBI" id="CHEBI:30616"/>
        <dbReference type="ChEBI" id="CHEBI:61977"/>
        <dbReference type="ChEBI" id="CHEBI:456216"/>
        <dbReference type="EC" id="2.7.11.1"/>
    </reaction>
</comment>
<accession>A0ABQ8GH38</accession>
<feature type="region of interest" description="Disordered" evidence="4">
    <location>
        <begin position="104"/>
        <end position="134"/>
    </location>
</feature>
<feature type="region of interest" description="Disordered" evidence="4">
    <location>
        <begin position="41"/>
        <end position="66"/>
    </location>
</feature>
<evidence type="ECO:0000256" key="3">
    <source>
        <dbReference type="ARBA" id="ARBA00048679"/>
    </source>
</evidence>
<keyword evidence="6" id="KW-1185">Reference proteome</keyword>
<proteinExistence type="predicted"/>
<feature type="region of interest" description="Disordered" evidence="4">
    <location>
        <begin position="254"/>
        <end position="274"/>
    </location>
</feature>
<evidence type="ECO:0000256" key="4">
    <source>
        <dbReference type="SAM" id="MobiDB-lite"/>
    </source>
</evidence>
<feature type="region of interest" description="Disordered" evidence="4">
    <location>
        <begin position="718"/>
        <end position="992"/>
    </location>
</feature>
<feature type="compositionally biased region" description="Low complexity" evidence="4">
    <location>
        <begin position="861"/>
        <end position="875"/>
    </location>
</feature>
<name>A0ABQ8GH38_9PEZI</name>
<keyword evidence="1" id="KW-0597">Phosphoprotein</keyword>
<feature type="region of interest" description="Disordered" evidence="4">
    <location>
        <begin position="200"/>
        <end position="242"/>
    </location>
</feature>
<comment type="catalytic activity">
    <reaction evidence="3">
        <text>L-seryl-[protein] + ATP = O-phospho-L-seryl-[protein] + ADP + H(+)</text>
        <dbReference type="Rhea" id="RHEA:17989"/>
        <dbReference type="Rhea" id="RHEA-COMP:9863"/>
        <dbReference type="Rhea" id="RHEA-COMP:11604"/>
        <dbReference type="ChEBI" id="CHEBI:15378"/>
        <dbReference type="ChEBI" id="CHEBI:29999"/>
        <dbReference type="ChEBI" id="CHEBI:30616"/>
        <dbReference type="ChEBI" id="CHEBI:83421"/>
        <dbReference type="ChEBI" id="CHEBI:456216"/>
        <dbReference type="EC" id="2.7.11.1"/>
    </reaction>
</comment>
<protein>
    <submittedName>
        <fullName evidence="5">Uncharacterized protein</fullName>
    </submittedName>
</protein>
<feature type="compositionally biased region" description="Polar residues" evidence="4">
    <location>
        <begin position="751"/>
        <end position="760"/>
    </location>
</feature>
<feature type="compositionally biased region" description="Pro residues" evidence="4">
    <location>
        <begin position="837"/>
        <end position="851"/>
    </location>
</feature>
<reference evidence="5 6" key="1">
    <citation type="journal article" date="2021" name="Nat. Commun.">
        <title>Genetic determinants of endophytism in the Arabidopsis root mycobiome.</title>
        <authorList>
            <person name="Mesny F."/>
            <person name="Miyauchi S."/>
            <person name="Thiergart T."/>
            <person name="Pickel B."/>
            <person name="Atanasova L."/>
            <person name="Karlsson M."/>
            <person name="Huettel B."/>
            <person name="Barry K.W."/>
            <person name="Haridas S."/>
            <person name="Chen C."/>
            <person name="Bauer D."/>
            <person name="Andreopoulos W."/>
            <person name="Pangilinan J."/>
            <person name="LaButti K."/>
            <person name="Riley R."/>
            <person name="Lipzen A."/>
            <person name="Clum A."/>
            <person name="Drula E."/>
            <person name="Henrissat B."/>
            <person name="Kohler A."/>
            <person name="Grigoriev I.V."/>
            <person name="Martin F.M."/>
            <person name="Hacquard S."/>
        </authorList>
    </citation>
    <scope>NUCLEOTIDE SEQUENCE [LARGE SCALE GENOMIC DNA]</scope>
    <source>
        <strain evidence="5 6">MPI-SDFR-AT-0080</strain>
    </source>
</reference>
<dbReference type="PANTHER" id="PTHR22988:SF71">
    <property type="entry name" value="CITRON RHO-INTERACTING KINASE"/>
    <property type="match status" value="1"/>
</dbReference>
<feature type="compositionally biased region" description="Low complexity" evidence="4">
    <location>
        <begin position="946"/>
        <end position="956"/>
    </location>
</feature>